<dbReference type="EC" id="1.5.1.5" evidence="11"/>
<dbReference type="GO" id="GO:0009086">
    <property type="term" value="P:methionine biosynthetic process"/>
    <property type="evidence" value="ECO:0007669"/>
    <property type="project" value="UniProtKB-KW"/>
</dbReference>
<dbReference type="STRING" id="419481.SAMN05216233_10451"/>
<reference evidence="14 15" key="1">
    <citation type="submission" date="2016-10" db="EMBL/GenBank/DDBJ databases">
        <authorList>
            <person name="de Groot N.N."/>
        </authorList>
    </citation>
    <scope>NUCLEOTIDE SEQUENCE [LARGE SCALE GENOMIC DNA]</scope>
    <source>
        <strain evidence="14 15">AA1</strain>
    </source>
</reference>
<sequence>MAERLTGKPVADAIKASLTDKVTALKAKGTTPKLGIIRVGARPDDLFYEGGAKKTCTAVGMEYEVFEHDEAITEADLEKAVTEVGARSDIHGILMFAPLPSHLDENKIKSLIPVEKDVDCLSPISADKLFAGNGSGFPPCTPTACMDMLAHYNVPLQGHKCVVIGQGAVVGKPVSYLLLKAGAAVTTVYIDETGTLCVDELALKGGSMELAKRLQGVTTPEICKEADVIVAAAGVPRLVKADAATAGQTFIDVGINADPENPGKYCGDVDYANVEPIVSRISPVPAGVGSVTTSVLCKHTVAACEKA</sequence>
<accession>A0A1G5D8V9</accession>
<keyword evidence="7 11" id="KW-0560">Oxidoreductase</keyword>
<dbReference type="InterPro" id="IPR046346">
    <property type="entry name" value="Aminoacid_DH-like_N_sf"/>
</dbReference>
<dbReference type="GO" id="GO:0006164">
    <property type="term" value="P:purine nucleotide biosynthetic process"/>
    <property type="evidence" value="ECO:0007669"/>
    <property type="project" value="UniProtKB-KW"/>
</dbReference>
<dbReference type="RefSeq" id="WP_092209736.1">
    <property type="nucleotide sequence ID" value="NZ_FMUX01000004.1"/>
</dbReference>
<dbReference type="SUPFAM" id="SSF53223">
    <property type="entry name" value="Aminoacid dehydrogenase-like, N-terminal domain"/>
    <property type="match status" value="1"/>
</dbReference>
<evidence type="ECO:0000256" key="4">
    <source>
        <dbReference type="ARBA" id="ARBA00022755"/>
    </source>
</evidence>
<evidence type="ECO:0000256" key="1">
    <source>
        <dbReference type="ARBA" id="ARBA00004777"/>
    </source>
</evidence>
<dbReference type="InterPro" id="IPR000672">
    <property type="entry name" value="THF_DH/CycHdrlase"/>
</dbReference>
<evidence type="ECO:0000256" key="6">
    <source>
        <dbReference type="ARBA" id="ARBA00022857"/>
    </source>
</evidence>
<dbReference type="PANTHER" id="PTHR48099:SF5">
    <property type="entry name" value="C-1-TETRAHYDROFOLATE SYNTHASE, CYTOPLASMIC"/>
    <property type="match status" value="1"/>
</dbReference>
<evidence type="ECO:0000256" key="3">
    <source>
        <dbReference type="ARBA" id="ARBA00022605"/>
    </source>
</evidence>
<dbReference type="InterPro" id="IPR036291">
    <property type="entry name" value="NAD(P)-bd_dom_sf"/>
</dbReference>
<dbReference type="AlphaFoldDB" id="A0A1G5D8V9"/>
<dbReference type="GO" id="GO:0004488">
    <property type="term" value="F:methylenetetrahydrofolate dehydrogenase (NADP+) activity"/>
    <property type="evidence" value="ECO:0007669"/>
    <property type="project" value="UniProtKB-UniRule"/>
</dbReference>
<comment type="subunit">
    <text evidence="11">Homodimer.</text>
</comment>
<gene>
    <name evidence="11" type="primary">folD</name>
    <name evidence="14" type="ORF">SAMN05216233_10451</name>
</gene>
<dbReference type="Pfam" id="PF02882">
    <property type="entry name" value="THF_DHG_CYH_C"/>
    <property type="match status" value="2"/>
</dbReference>
<feature type="domain" description="Tetrahydrofolate dehydrogenase/cyclohydrolase catalytic" evidence="12">
    <location>
        <begin position="5"/>
        <end position="119"/>
    </location>
</feature>
<feature type="binding site" evidence="11">
    <location>
        <begin position="165"/>
        <end position="167"/>
    </location>
    <ligand>
        <name>NADP(+)</name>
        <dbReference type="ChEBI" id="CHEBI:58349"/>
    </ligand>
</feature>
<name>A0A1G5D8V9_9BACT</name>
<evidence type="ECO:0000259" key="12">
    <source>
        <dbReference type="Pfam" id="PF00763"/>
    </source>
</evidence>
<dbReference type="PANTHER" id="PTHR48099">
    <property type="entry name" value="C-1-TETRAHYDROFOLATE SYNTHASE, CYTOPLASMIC-RELATED"/>
    <property type="match status" value="1"/>
</dbReference>
<keyword evidence="3 11" id="KW-0028">Amino-acid biosynthesis</keyword>
<dbReference type="EC" id="3.5.4.9" evidence="11"/>
<evidence type="ECO:0000256" key="2">
    <source>
        <dbReference type="ARBA" id="ARBA00022563"/>
    </source>
</evidence>
<dbReference type="GO" id="GO:0005829">
    <property type="term" value="C:cytosol"/>
    <property type="evidence" value="ECO:0007669"/>
    <property type="project" value="TreeGrafter"/>
</dbReference>
<feature type="domain" description="Tetrahydrofolate dehydrogenase/cyclohydrolase NAD(P)-binding" evidence="13">
    <location>
        <begin position="219"/>
        <end position="306"/>
    </location>
</feature>
<keyword evidence="4 11" id="KW-0658">Purine biosynthesis</keyword>
<proteinExistence type="inferred from homology"/>
<keyword evidence="8 11" id="KW-0368">Histidine biosynthesis</keyword>
<keyword evidence="9 11" id="KW-0486">Methionine biosynthesis</keyword>
<dbReference type="GO" id="GO:0004477">
    <property type="term" value="F:methenyltetrahydrofolate cyclohydrolase activity"/>
    <property type="evidence" value="ECO:0007669"/>
    <property type="project" value="UniProtKB-UniRule"/>
</dbReference>
<evidence type="ECO:0000313" key="15">
    <source>
        <dbReference type="Proteomes" id="UP000198870"/>
    </source>
</evidence>
<keyword evidence="10 11" id="KW-0511">Multifunctional enzyme</keyword>
<dbReference type="OrthoDB" id="9803580at2"/>
<feature type="binding site" evidence="11">
    <location>
        <position position="255"/>
    </location>
    <ligand>
        <name>NADP(+)</name>
        <dbReference type="ChEBI" id="CHEBI:58349"/>
    </ligand>
</feature>
<dbReference type="Gene3D" id="3.40.50.10860">
    <property type="entry name" value="Leucine Dehydrogenase, chain A, domain 1"/>
    <property type="match status" value="1"/>
</dbReference>
<dbReference type="HAMAP" id="MF_01576">
    <property type="entry name" value="THF_DHG_CYH"/>
    <property type="match status" value="1"/>
</dbReference>
<evidence type="ECO:0000256" key="11">
    <source>
        <dbReference type="HAMAP-Rule" id="MF_01576"/>
    </source>
</evidence>
<comment type="catalytic activity">
    <reaction evidence="11">
        <text>(6R)-5,10-methylene-5,6,7,8-tetrahydrofolate + NADP(+) = (6R)-5,10-methenyltetrahydrofolate + NADPH</text>
        <dbReference type="Rhea" id="RHEA:22812"/>
        <dbReference type="ChEBI" id="CHEBI:15636"/>
        <dbReference type="ChEBI" id="CHEBI:57455"/>
        <dbReference type="ChEBI" id="CHEBI:57783"/>
        <dbReference type="ChEBI" id="CHEBI:58349"/>
        <dbReference type="EC" id="1.5.1.5"/>
    </reaction>
</comment>
<dbReference type="EMBL" id="FMUX01000004">
    <property type="protein sequence ID" value="SCY11054.1"/>
    <property type="molecule type" value="Genomic_DNA"/>
</dbReference>
<dbReference type="GO" id="GO:0000105">
    <property type="term" value="P:L-histidine biosynthetic process"/>
    <property type="evidence" value="ECO:0007669"/>
    <property type="project" value="UniProtKB-KW"/>
</dbReference>
<dbReference type="Gene3D" id="3.40.50.720">
    <property type="entry name" value="NAD(P)-binding Rossmann-like Domain"/>
    <property type="match status" value="1"/>
</dbReference>
<dbReference type="GO" id="GO:0035999">
    <property type="term" value="P:tetrahydrofolate interconversion"/>
    <property type="evidence" value="ECO:0007669"/>
    <property type="project" value="UniProtKB-UniRule"/>
</dbReference>
<evidence type="ECO:0000256" key="9">
    <source>
        <dbReference type="ARBA" id="ARBA00023167"/>
    </source>
</evidence>
<dbReference type="Pfam" id="PF00763">
    <property type="entry name" value="THF_DHG_CYH"/>
    <property type="match status" value="1"/>
</dbReference>
<dbReference type="PRINTS" id="PR00085">
    <property type="entry name" value="THFDHDRGNASE"/>
</dbReference>
<comment type="pathway">
    <text evidence="1 11">One-carbon metabolism; tetrahydrofolate interconversion.</text>
</comment>
<organism evidence="14 15">
    <name type="scientific">Desulfoluna spongiiphila</name>
    <dbReference type="NCBI Taxonomy" id="419481"/>
    <lineage>
        <taxon>Bacteria</taxon>
        <taxon>Pseudomonadati</taxon>
        <taxon>Thermodesulfobacteriota</taxon>
        <taxon>Desulfobacteria</taxon>
        <taxon>Desulfobacterales</taxon>
        <taxon>Desulfolunaceae</taxon>
        <taxon>Desulfoluna</taxon>
    </lineage>
</organism>
<evidence type="ECO:0000259" key="13">
    <source>
        <dbReference type="Pfam" id="PF02882"/>
    </source>
</evidence>
<feature type="domain" description="Tetrahydrofolate dehydrogenase/cyclohydrolase NAD(P)-binding" evidence="13">
    <location>
        <begin position="139"/>
        <end position="189"/>
    </location>
</feature>
<evidence type="ECO:0000256" key="7">
    <source>
        <dbReference type="ARBA" id="ARBA00023002"/>
    </source>
</evidence>
<comment type="function">
    <text evidence="11">Catalyzes the oxidation of 5,10-methylenetetrahydrofolate to 5,10-methenyltetrahydrofolate and then the hydrolysis of 5,10-methenyltetrahydrofolate to 10-formyltetrahydrofolate.</text>
</comment>
<keyword evidence="6 11" id="KW-0521">NADP</keyword>
<dbReference type="Proteomes" id="UP000198870">
    <property type="component" value="Unassembled WGS sequence"/>
</dbReference>
<keyword evidence="15" id="KW-1185">Reference proteome</keyword>
<comment type="similarity">
    <text evidence="11">Belongs to the tetrahydrofolate dehydrogenase/cyclohydrolase family.</text>
</comment>
<evidence type="ECO:0000256" key="8">
    <source>
        <dbReference type="ARBA" id="ARBA00023102"/>
    </source>
</evidence>
<dbReference type="InterPro" id="IPR020631">
    <property type="entry name" value="THF_DH/CycHdrlase_NAD-bd_dom"/>
</dbReference>
<protein>
    <recommendedName>
        <fullName evidence="11">Bifunctional protein FolD</fullName>
    </recommendedName>
    <domain>
        <recommendedName>
            <fullName evidence="11">Methylenetetrahydrofolate dehydrogenase</fullName>
            <ecNumber evidence="11">1.5.1.5</ecNumber>
        </recommendedName>
    </domain>
    <domain>
        <recommendedName>
            <fullName evidence="11">Methenyltetrahydrofolate cyclohydrolase</fullName>
            <ecNumber evidence="11">3.5.4.9</ecNumber>
        </recommendedName>
    </domain>
</protein>
<evidence type="ECO:0000256" key="5">
    <source>
        <dbReference type="ARBA" id="ARBA00022801"/>
    </source>
</evidence>
<dbReference type="InterPro" id="IPR020630">
    <property type="entry name" value="THF_DH/CycHdrlase_cat_dom"/>
</dbReference>
<feature type="binding site" evidence="11">
    <location>
        <position position="190"/>
    </location>
    <ligand>
        <name>NADP(+)</name>
        <dbReference type="ChEBI" id="CHEBI:58349"/>
    </ligand>
</feature>
<dbReference type="SUPFAM" id="SSF51735">
    <property type="entry name" value="NAD(P)-binding Rossmann-fold domains"/>
    <property type="match status" value="1"/>
</dbReference>
<dbReference type="UniPathway" id="UPA00193"/>
<evidence type="ECO:0000256" key="10">
    <source>
        <dbReference type="ARBA" id="ARBA00023268"/>
    </source>
</evidence>
<evidence type="ECO:0000313" key="14">
    <source>
        <dbReference type="EMBL" id="SCY11054.1"/>
    </source>
</evidence>
<keyword evidence="5 11" id="KW-0378">Hydrolase</keyword>
<comment type="catalytic activity">
    <reaction evidence="11">
        <text>(6R)-5,10-methenyltetrahydrofolate + H2O = (6R)-10-formyltetrahydrofolate + H(+)</text>
        <dbReference type="Rhea" id="RHEA:23700"/>
        <dbReference type="ChEBI" id="CHEBI:15377"/>
        <dbReference type="ChEBI" id="CHEBI:15378"/>
        <dbReference type="ChEBI" id="CHEBI:57455"/>
        <dbReference type="ChEBI" id="CHEBI:195366"/>
        <dbReference type="EC" id="3.5.4.9"/>
    </reaction>
</comment>
<keyword evidence="2 11" id="KW-0554">One-carbon metabolism</keyword>